<keyword evidence="1" id="KW-0175">Coiled coil</keyword>
<dbReference type="Proteomes" id="UP001152797">
    <property type="component" value="Unassembled WGS sequence"/>
</dbReference>
<accession>A0A9P1FLT5</accession>
<dbReference type="AlphaFoldDB" id="A0A9P1FLT5"/>
<feature type="compositionally biased region" description="Polar residues" evidence="2">
    <location>
        <begin position="296"/>
        <end position="309"/>
    </location>
</feature>
<organism evidence="3">
    <name type="scientific">Cladocopium goreaui</name>
    <dbReference type="NCBI Taxonomy" id="2562237"/>
    <lineage>
        <taxon>Eukaryota</taxon>
        <taxon>Sar</taxon>
        <taxon>Alveolata</taxon>
        <taxon>Dinophyceae</taxon>
        <taxon>Suessiales</taxon>
        <taxon>Symbiodiniaceae</taxon>
        <taxon>Cladocopium</taxon>
    </lineage>
</organism>
<dbReference type="OrthoDB" id="412632at2759"/>
<reference evidence="3" key="1">
    <citation type="submission" date="2022-10" db="EMBL/GenBank/DDBJ databases">
        <authorList>
            <person name="Chen Y."/>
            <person name="Dougan E. K."/>
            <person name="Chan C."/>
            <person name="Rhodes N."/>
            <person name="Thang M."/>
        </authorList>
    </citation>
    <scope>NUCLEOTIDE SEQUENCE</scope>
</reference>
<evidence type="ECO:0000313" key="3">
    <source>
        <dbReference type="EMBL" id="CAI3982009.1"/>
    </source>
</evidence>
<protein>
    <submittedName>
        <fullName evidence="3">Uncharacterized protein</fullName>
    </submittedName>
</protein>
<comment type="caution">
    <text evidence="3">The sequence shown here is derived from an EMBL/GenBank/DDBJ whole genome shotgun (WGS) entry which is preliminary data.</text>
</comment>
<sequence length="309" mass="35184">MKSEIGALGGSDDAAIDEAARLLDEEEKDLWRQLRRKRDFEVRLVEKRSQTEELEKKRMGPRIAQAEVLASLEVLTQEMEFVKSQQRELEHDLAVLKESNRLLQPAFQVAPQVGAQPNQPRTKDALAEERAHMESLQAQQEQIEQLRKHIESLHMEKQSLQQQQEALFQKQRSAEQDQNRLLGSIQDDRNLLNEVRAERIKLLEERASLEKQMAVIVTAHEGAVEDRSRWSPHRRAVPASEKVAQSLYKLPGSSGGVRGHVPQDAPLPQSAWFASVPLQPQDQRSHWTSFEKDAMSSPSFGGQKTLQTT</sequence>
<dbReference type="EMBL" id="CAMXCT030000676">
    <property type="protein sequence ID" value="CAL4769321.1"/>
    <property type="molecule type" value="Genomic_DNA"/>
</dbReference>
<dbReference type="EMBL" id="CAMXCT010000676">
    <property type="protein sequence ID" value="CAI3982009.1"/>
    <property type="molecule type" value="Genomic_DNA"/>
</dbReference>
<evidence type="ECO:0000256" key="1">
    <source>
        <dbReference type="SAM" id="Coils"/>
    </source>
</evidence>
<keyword evidence="5" id="KW-1185">Reference proteome</keyword>
<evidence type="ECO:0000256" key="2">
    <source>
        <dbReference type="SAM" id="MobiDB-lite"/>
    </source>
</evidence>
<proteinExistence type="predicted"/>
<evidence type="ECO:0000313" key="4">
    <source>
        <dbReference type="EMBL" id="CAL1135384.1"/>
    </source>
</evidence>
<name>A0A9P1FLT5_9DINO</name>
<feature type="region of interest" description="Disordered" evidence="2">
    <location>
        <begin position="250"/>
        <end position="309"/>
    </location>
</feature>
<dbReference type="EMBL" id="CAMXCT020000676">
    <property type="protein sequence ID" value="CAL1135384.1"/>
    <property type="molecule type" value="Genomic_DNA"/>
</dbReference>
<feature type="compositionally biased region" description="Basic and acidic residues" evidence="2">
    <location>
        <begin position="283"/>
        <end position="294"/>
    </location>
</feature>
<reference evidence="4" key="2">
    <citation type="submission" date="2024-04" db="EMBL/GenBank/DDBJ databases">
        <authorList>
            <person name="Chen Y."/>
            <person name="Shah S."/>
            <person name="Dougan E. K."/>
            <person name="Thang M."/>
            <person name="Chan C."/>
        </authorList>
    </citation>
    <scope>NUCLEOTIDE SEQUENCE [LARGE SCALE GENOMIC DNA]</scope>
</reference>
<feature type="coiled-coil region" evidence="1">
    <location>
        <begin position="37"/>
        <end position="99"/>
    </location>
</feature>
<evidence type="ECO:0000313" key="5">
    <source>
        <dbReference type="Proteomes" id="UP001152797"/>
    </source>
</evidence>
<feature type="coiled-coil region" evidence="1">
    <location>
        <begin position="126"/>
        <end position="212"/>
    </location>
</feature>
<gene>
    <name evidence="3" type="ORF">C1SCF055_LOCUS9750</name>
</gene>